<evidence type="ECO:0000256" key="1">
    <source>
        <dbReference type="SAM" id="SignalP"/>
    </source>
</evidence>
<dbReference type="Proteomes" id="UP000283255">
    <property type="component" value="Unassembled WGS sequence"/>
</dbReference>
<evidence type="ECO:0000313" key="3">
    <source>
        <dbReference type="Proteomes" id="UP000283255"/>
    </source>
</evidence>
<feature type="chain" id="PRO_5019391065" evidence="1">
    <location>
        <begin position="18"/>
        <end position="128"/>
    </location>
</feature>
<keyword evidence="1" id="KW-0732">Signal</keyword>
<gene>
    <name evidence="2" type="ORF">D1Z90_15945</name>
</gene>
<organism evidence="2 3">
    <name type="scientific">Motilimonas pumila</name>
    <dbReference type="NCBI Taxonomy" id="2303987"/>
    <lineage>
        <taxon>Bacteria</taxon>
        <taxon>Pseudomonadati</taxon>
        <taxon>Pseudomonadota</taxon>
        <taxon>Gammaproteobacteria</taxon>
        <taxon>Alteromonadales</taxon>
        <taxon>Alteromonadales genera incertae sedis</taxon>
        <taxon>Motilimonas</taxon>
    </lineage>
</organism>
<dbReference type="OrthoDB" id="5875349at2"/>
<proteinExistence type="predicted"/>
<protein>
    <submittedName>
        <fullName evidence="2">Glycine zipper family protein</fullName>
    </submittedName>
</protein>
<name>A0A418YBL4_9GAMM</name>
<keyword evidence="3" id="KW-1185">Reference proteome</keyword>
<comment type="caution">
    <text evidence="2">The sequence shown here is derived from an EMBL/GenBank/DDBJ whole genome shotgun (WGS) entry which is preliminary data.</text>
</comment>
<evidence type="ECO:0000313" key="2">
    <source>
        <dbReference type="EMBL" id="RJG41863.1"/>
    </source>
</evidence>
<sequence>MKKLFIPLFLFSSFASASVIVDTKDVDEKDYIYDMQQCEQLAGQVQKQESNSRGALATGAKGAAAGAAYGAISGGSGTSGAKTGAGVGVATGIFTGSKDRRDNEKQHKAEQQQVVKNCMTQRGYVVLN</sequence>
<dbReference type="AlphaFoldDB" id="A0A418YBL4"/>
<reference evidence="2 3" key="2">
    <citation type="submission" date="2019-01" db="EMBL/GenBank/DDBJ databases">
        <title>Motilimonas pumilus sp. nov., isolated from the gut of sea cucumber (Apostichopus japonicus).</title>
        <authorList>
            <person name="Wang F.-Q."/>
            <person name="Ren L.-H."/>
            <person name="Lin Y.-W."/>
            <person name="Sun G.-H."/>
            <person name="Du Z.-J."/>
            <person name="Zhao J.-X."/>
            <person name="Liu X.-J."/>
            <person name="Liu L.-J."/>
        </authorList>
    </citation>
    <scope>NUCLEOTIDE SEQUENCE [LARGE SCALE GENOMIC DNA]</scope>
    <source>
        <strain evidence="2 3">PLHSC7-2</strain>
    </source>
</reference>
<feature type="signal peptide" evidence="1">
    <location>
        <begin position="1"/>
        <end position="17"/>
    </location>
</feature>
<accession>A0A418YBL4</accession>
<dbReference type="EMBL" id="QZCH01000024">
    <property type="protein sequence ID" value="RJG41863.1"/>
    <property type="molecule type" value="Genomic_DNA"/>
</dbReference>
<reference evidence="2 3" key="1">
    <citation type="submission" date="2018-09" db="EMBL/GenBank/DDBJ databases">
        <authorList>
            <person name="Wang F."/>
        </authorList>
    </citation>
    <scope>NUCLEOTIDE SEQUENCE [LARGE SCALE GENOMIC DNA]</scope>
    <source>
        <strain evidence="2 3">PLHSC7-2</strain>
    </source>
</reference>
<dbReference type="RefSeq" id="WP_119911785.1">
    <property type="nucleotide sequence ID" value="NZ_QZCH01000024.1"/>
</dbReference>